<feature type="region of interest" description="Disordered" evidence="1">
    <location>
        <begin position="127"/>
        <end position="205"/>
    </location>
</feature>
<evidence type="ECO:0000313" key="3">
    <source>
        <dbReference type="Proteomes" id="UP001180020"/>
    </source>
</evidence>
<reference evidence="2" key="1">
    <citation type="journal article" date="2023" name="Nat. Commun.">
        <title>Diploid and tetraploid genomes of Acorus and the evolution of monocots.</title>
        <authorList>
            <person name="Ma L."/>
            <person name="Liu K.W."/>
            <person name="Li Z."/>
            <person name="Hsiao Y.Y."/>
            <person name="Qi Y."/>
            <person name="Fu T."/>
            <person name="Tang G.D."/>
            <person name="Zhang D."/>
            <person name="Sun W.H."/>
            <person name="Liu D.K."/>
            <person name="Li Y."/>
            <person name="Chen G.Z."/>
            <person name="Liu X.D."/>
            <person name="Liao X.Y."/>
            <person name="Jiang Y.T."/>
            <person name="Yu X."/>
            <person name="Hao Y."/>
            <person name="Huang J."/>
            <person name="Zhao X.W."/>
            <person name="Ke S."/>
            <person name="Chen Y.Y."/>
            <person name="Wu W.L."/>
            <person name="Hsu J.L."/>
            <person name="Lin Y.F."/>
            <person name="Huang M.D."/>
            <person name="Li C.Y."/>
            <person name="Huang L."/>
            <person name="Wang Z.W."/>
            <person name="Zhao X."/>
            <person name="Zhong W.Y."/>
            <person name="Peng D.H."/>
            <person name="Ahmad S."/>
            <person name="Lan S."/>
            <person name="Zhang J.S."/>
            <person name="Tsai W.C."/>
            <person name="Van de Peer Y."/>
            <person name="Liu Z.J."/>
        </authorList>
    </citation>
    <scope>NUCLEOTIDE SEQUENCE</scope>
    <source>
        <strain evidence="2">CP</strain>
    </source>
</reference>
<comment type="caution">
    <text evidence="2">The sequence shown here is derived from an EMBL/GenBank/DDBJ whole genome shotgun (WGS) entry which is preliminary data.</text>
</comment>
<dbReference type="AlphaFoldDB" id="A0AAV9DP41"/>
<dbReference type="Proteomes" id="UP001180020">
    <property type="component" value="Unassembled WGS sequence"/>
</dbReference>
<organism evidence="2 3">
    <name type="scientific">Acorus calamus</name>
    <name type="common">Sweet flag</name>
    <dbReference type="NCBI Taxonomy" id="4465"/>
    <lineage>
        <taxon>Eukaryota</taxon>
        <taxon>Viridiplantae</taxon>
        <taxon>Streptophyta</taxon>
        <taxon>Embryophyta</taxon>
        <taxon>Tracheophyta</taxon>
        <taxon>Spermatophyta</taxon>
        <taxon>Magnoliopsida</taxon>
        <taxon>Liliopsida</taxon>
        <taxon>Acoraceae</taxon>
        <taxon>Acorus</taxon>
    </lineage>
</organism>
<evidence type="ECO:0000256" key="1">
    <source>
        <dbReference type="SAM" id="MobiDB-lite"/>
    </source>
</evidence>
<sequence length="205" mass="22505">MSPIDQPKASKNDLSLTNREGKSSDLSPRLKASKVQQEVHRENTQAPTQPPKSPPTEANGTIPHLGSVPSVSEEHLPIMEPSPPSKATGPKESDENKEAPASLVPLEKELEDGLVVLLPISEVSEENYTRPPKIQQAKSHKKKYRGPNTVNAERSEEDSIADSVHHEMDKFMVNGKKTKNDGTKKDDHKSGLNPKQAEGYKLHST</sequence>
<feature type="compositionally biased region" description="Basic and acidic residues" evidence="1">
    <location>
        <begin position="178"/>
        <end position="190"/>
    </location>
</feature>
<protein>
    <submittedName>
        <fullName evidence="2">Uncharacterized protein</fullName>
    </submittedName>
</protein>
<feature type="compositionally biased region" description="Basic and acidic residues" evidence="1">
    <location>
        <begin position="89"/>
        <end position="98"/>
    </location>
</feature>
<keyword evidence="3" id="KW-1185">Reference proteome</keyword>
<proteinExistence type="predicted"/>
<reference evidence="2" key="2">
    <citation type="submission" date="2023-06" db="EMBL/GenBank/DDBJ databases">
        <authorList>
            <person name="Ma L."/>
            <person name="Liu K.-W."/>
            <person name="Li Z."/>
            <person name="Hsiao Y.-Y."/>
            <person name="Qi Y."/>
            <person name="Fu T."/>
            <person name="Tang G."/>
            <person name="Zhang D."/>
            <person name="Sun W.-H."/>
            <person name="Liu D.-K."/>
            <person name="Li Y."/>
            <person name="Chen G.-Z."/>
            <person name="Liu X.-D."/>
            <person name="Liao X.-Y."/>
            <person name="Jiang Y.-T."/>
            <person name="Yu X."/>
            <person name="Hao Y."/>
            <person name="Huang J."/>
            <person name="Zhao X.-W."/>
            <person name="Ke S."/>
            <person name="Chen Y.-Y."/>
            <person name="Wu W.-L."/>
            <person name="Hsu J.-L."/>
            <person name="Lin Y.-F."/>
            <person name="Huang M.-D."/>
            <person name="Li C.-Y."/>
            <person name="Huang L."/>
            <person name="Wang Z.-W."/>
            <person name="Zhao X."/>
            <person name="Zhong W.-Y."/>
            <person name="Peng D.-H."/>
            <person name="Ahmad S."/>
            <person name="Lan S."/>
            <person name="Zhang J.-S."/>
            <person name="Tsai W.-C."/>
            <person name="Van De Peer Y."/>
            <person name="Liu Z.-J."/>
        </authorList>
    </citation>
    <scope>NUCLEOTIDE SEQUENCE</scope>
    <source>
        <strain evidence="2">CP</strain>
        <tissue evidence="2">Leaves</tissue>
    </source>
</reference>
<accession>A0AAV9DP41</accession>
<feature type="region of interest" description="Disordered" evidence="1">
    <location>
        <begin position="1"/>
        <end position="106"/>
    </location>
</feature>
<dbReference type="EMBL" id="JAUJYO010000012">
    <property type="protein sequence ID" value="KAK1302597.1"/>
    <property type="molecule type" value="Genomic_DNA"/>
</dbReference>
<evidence type="ECO:0000313" key="2">
    <source>
        <dbReference type="EMBL" id="KAK1302597.1"/>
    </source>
</evidence>
<gene>
    <name evidence="2" type="ORF">QJS10_CPB12g01265</name>
</gene>
<name>A0AAV9DP41_ACOCL</name>